<reference evidence="1" key="1">
    <citation type="submission" date="2020-08" db="EMBL/GenBank/DDBJ databases">
        <title>Multicomponent nature underlies the extraordinary mechanical properties of spider dragline silk.</title>
        <authorList>
            <person name="Kono N."/>
            <person name="Nakamura H."/>
            <person name="Mori M."/>
            <person name="Yoshida Y."/>
            <person name="Ohtoshi R."/>
            <person name="Malay A.D."/>
            <person name="Moran D.A.P."/>
            <person name="Tomita M."/>
            <person name="Numata K."/>
            <person name="Arakawa K."/>
        </authorList>
    </citation>
    <scope>NUCLEOTIDE SEQUENCE</scope>
</reference>
<keyword evidence="2" id="KW-1185">Reference proteome</keyword>
<organism evidence="1 2">
    <name type="scientific">Nephila pilipes</name>
    <name type="common">Giant wood spider</name>
    <name type="synonym">Nephila maculata</name>
    <dbReference type="NCBI Taxonomy" id="299642"/>
    <lineage>
        <taxon>Eukaryota</taxon>
        <taxon>Metazoa</taxon>
        <taxon>Ecdysozoa</taxon>
        <taxon>Arthropoda</taxon>
        <taxon>Chelicerata</taxon>
        <taxon>Arachnida</taxon>
        <taxon>Araneae</taxon>
        <taxon>Araneomorphae</taxon>
        <taxon>Entelegynae</taxon>
        <taxon>Araneoidea</taxon>
        <taxon>Nephilidae</taxon>
        <taxon>Nephila</taxon>
    </lineage>
</organism>
<evidence type="ECO:0000313" key="2">
    <source>
        <dbReference type="Proteomes" id="UP000887013"/>
    </source>
</evidence>
<comment type="caution">
    <text evidence="1">The sequence shown here is derived from an EMBL/GenBank/DDBJ whole genome shotgun (WGS) entry which is preliminary data.</text>
</comment>
<protein>
    <submittedName>
        <fullName evidence="1">Uncharacterized protein</fullName>
    </submittedName>
</protein>
<proteinExistence type="predicted"/>
<evidence type="ECO:0000313" key="1">
    <source>
        <dbReference type="EMBL" id="GFT37602.1"/>
    </source>
</evidence>
<dbReference type="Proteomes" id="UP000887013">
    <property type="component" value="Unassembled WGS sequence"/>
</dbReference>
<dbReference type="AlphaFoldDB" id="A0A8X6TQV0"/>
<sequence length="103" mass="11497">MGLGRENEQQFENALTVQIACSEHEDGAVIVKEASLDRNVEVPFECYEDTSSNYTVKLRAASVGTKVRIPVPEVDSGRRDARSTLAVVMENTGERIFPIRNKR</sequence>
<name>A0A8X6TQV0_NEPPI</name>
<accession>A0A8X6TQV0</accession>
<gene>
    <name evidence="1" type="ORF">NPIL_157661</name>
</gene>
<dbReference type="EMBL" id="BMAW01062838">
    <property type="protein sequence ID" value="GFT37602.1"/>
    <property type="molecule type" value="Genomic_DNA"/>
</dbReference>